<evidence type="ECO:0000256" key="1">
    <source>
        <dbReference type="ARBA" id="ARBA00004308"/>
    </source>
</evidence>
<evidence type="ECO:0000256" key="5">
    <source>
        <dbReference type="SAM" id="MobiDB-lite"/>
    </source>
</evidence>
<evidence type="ECO:0000313" key="8">
    <source>
        <dbReference type="Proteomes" id="UP000292082"/>
    </source>
</evidence>
<dbReference type="EMBL" id="ML145084">
    <property type="protein sequence ID" value="TBU65581.1"/>
    <property type="molecule type" value="Genomic_DNA"/>
</dbReference>
<evidence type="ECO:0000256" key="2">
    <source>
        <dbReference type="ARBA" id="ARBA00022448"/>
    </source>
</evidence>
<keyword evidence="4" id="KW-0472">Membrane</keyword>
<evidence type="ECO:0000259" key="6">
    <source>
        <dbReference type="Pfam" id="PF01602"/>
    </source>
</evidence>
<accession>A0A4Q9QEI0</accession>
<protein>
    <submittedName>
        <fullName evidence="7">ARM repeat-containing protein</fullName>
    </submittedName>
</protein>
<dbReference type="InterPro" id="IPR050840">
    <property type="entry name" value="Adaptor_Complx_Large_Subunit"/>
</dbReference>
<dbReference type="GO" id="GO:0006886">
    <property type="term" value="P:intracellular protein transport"/>
    <property type="evidence" value="ECO:0007669"/>
    <property type="project" value="InterPro"/>
</dbReference>
<name>A0A4Q9QEI0_9APHY</name>
<dbReference type="InterPro" id="IPR002553">
    <property type="entry name" value="Clathrin/coatomer_adapt-like_N"/>
</dbReference>
<reference evidence="7 8" key="1">
    <citation type="submission" date="2019-01" db="EMBL/GenBank/DDBJ databases">
        <title>Draft genome sequences of three monokaryotic isolates of the white-rot basidiomycete fungus Dichomitus squalens.</title>
        <authorList>
            <consortium name="DOE Joint Genome Institute"/>
            <person name="Lopez S.C."/>
            <person name="Andreopoulos B."/>
            <person name="Pangilinan J."/>
            <person name="Lipzen A."/>
            <person name="Riley R."/>
            <person name="Ahrendt S."/>
            <person name="Ng V."/>
            <person name="Barry K."/>
            <person name="Daum C."/>
            <person name="Grigoriev I.V."/>
            <person name="Hilden K.S."/>
            <person name="Makela M.R."/>
            <person name="de Vries R.P."/>
        </authorList>
    </citation>
    <scope>NUCLEOTIDE SEQUENCE [LARGE SCALE GENOMIC DNA]</scope>
    <source>
        <strain evidence="7 8">CBS 464.89</strain>
    </source>
</reference>
<dbReference type="GO" id="GO:0016192">
    <property type="term" value="P:vesicle-mediated transport"/>
    <property type="evidence" value="ECO:0007669"/>
    <property type="project" value="InterPro"/>
</dbReference>
<keyword evidence="3" id="KW-0653">Protein transport</keyword>
<comment type="subcellular location">
    <subcellularLocation>
        <location evidence="1">Endomembrane system</location>
    </subcellularLocation>
</comment>
<gene>
    <name evidence="7" type="ORF">BD310DRAFT_911628</name>
</gene>
<sequence>MDVPFSSSGAMSRAHYALVRKVETATPQAADQILLAEVQTIRNQLTRSTLTLKQCKEYLVLLLYCSMAVNPGVHVDLEFALPHAINLAEAGQTIQDKRAGYLFCGEVMPAEHELQLMLVNSIRKDLESSAISRICLALDTLIQSPSRDVIPAIQTRLHDLLSHNSPDVKRRALLAFNKLSEYDADILHDIASKARKRLSDSDPSVVSAAFTLAESLLKGKHLPEDKYHSVVSGLLDATWSQRPHPSESRLLVRIIEVITQLGPSKHDLEVIADVVRYYAHRGRAAYALLKQCFRGVSVSSTELLVEVQASSGISFIKEMRHLLAVQEPNALYMFMSCLSSVDPQLWAGTTPEIPSVLEEWEVERIMKALDCEDKLIRKQTLRTLWRVDQNIVESYYARALQGDLPSSSVHGTEDHLPRLLEIVDIICGDDGEAYAIQLKNVLNAAEGDGPLNKRPVLQEAVEEMLARIHTADSIWRSACIGVLFSSVADKENEVGPTLMVILTALFCEYLELSPLSPVELLCGVADRVTSYSPSIQDACLITMLRISAACDEIPSQAIEAVKSLQDRSGRHLARRCVQFTTLSQSKDTLRRVIADTRSSSLPDFVLALEKYQADQPRGASRSPSLVPKSPPLKPHTPEPSSSRASPLPSKLRYAAYEAPRHTPKLRRKSSSSSRHSDDGSSHGGLGRSSYQDPMTMTITPGDLSLAAQTSDLRSIPSSSPRMSRMSPLPVVQILNEEPPTGTGSGAADLIALDSPFISEPAGPSLANTISSIMEQDFEATWNSLESGAARGWCEASIDAVLRRLQGLQRRLRVTERDRPPFEGDLKIVIAPESADNWSKKGLAAIRLKESDDDSCLWWLRCEDDELRNIVKATLR</sequence>
<keyword evidence="2" id="KW-0813">Transport</keyword>
<dbReference type="Pfam" id="PF01602">
    <property type="entry name" value="Adaptin_N"/>
    <property type="match status" value="1"/>
</dbReference>
<feature type="domain" description="Clathrin/coatomer adaptor adaptin-like N-terminal" evidence="6">
    <location>
        <begin position="36"/>
        <end position="382"/>
    </location>
</feature>
<dbReference type="PANTHER" id="PTHR22780">
    <property type="entry name" value="ADAPTIN, ALPHA/GAMMA/EPSILON"/>
    <property type="match status" value="1"/>
</dbReference>
<dbReference type="Gene3D" id="1.25.10.10">
    <property type="entry name" value="Leucine-rich Repeat Variant"/>
    <property type="match status" value="1"/>
</dbReference>
<dbReference type="Proteomes" id="UP000292082">
    <property type="component" value="Unassembled WGS sequence"/>
</dbReference>
<dbReference type="GO" id="GO:0030117">
    <property type="term" value="C:membrane coat"/>
    <property type="evidence" value="ECO:0007669"/>
    <property type="project" value="InterPro"/>
</dbReference>
<dbReference type="SUPFAM" id="SSF48371">
    <property type="entry name" value="ARM repeat"/>
    <property type="match status" value="1"/>
</dbReference>
<keyword evidence="8" id="KW-1185">Reference proteome</keyword>
<dbReference type="AlphaFoldDB" id="A0A4Q9QEI0"/>
<proteinExistence type="predicted"/>
<evidence type="ECO:0000313" key="7">
    <source>
        <dbReference type="EMBL" id="TBU65581.1"/>
    </source>
</evidence>
<dbReference type="GO" id="GO:0012505">
    <property type="term" value="C:endomembrane system"/>
    <property type="evidence" value="ECO:0007669"/>
    <property type="project" value="UniProtKB-SubCell"/>
</dbReference>
<dbReference type="STRING" id="114155.A0A4Q9QEI0"/>
<dbReference type="InterPro" id="IPR011989">
    <property type="entry name" value="ARM-like"/>
</dbReference>
<evidence type="ECO:0000256" key="4">
    <source>
        <dbReference type="ARBA" id="ARBA00023136"/>
    </source>
</evidence>
<feature type="region of interest" description="Disordered" evidence="5">
    <location>
        <begin position="614"/>
        <end position="699"/>
    </location>
</feature>
<evidence type="ECO:0000256" key="3">
    <source>
        <dbReference type="ARBA" id="ARBA00022927"/>
    </source>
</evidence>
<organism evidence="7 8">
    <name type="scientific">Dichomitus squalens</name>
    <dbReference type="NCBI Taxonomy" id="114155"/>
    <lineage>
        <taxon>Eukaryota</taxon>
        <taxon>Fungi</taxon>
        <taxon>Dikarya</taxon>
        <taxon>Basidiomycota</taxon>
        <taxon>Agaricomycotina</taxon>
        <taxon>Agaricomycetes</taxon>
        <taxon>Polyporales</taxon>
        <taxon>Polyporaceae</taxon>
        <taxon>Dichomitus</taxon>
    </lineage>
</organism>
<dbReference type="InterPro" id="IPR016024">
    <property type="entry name" value="ARM-type_fold"/>
</dbReference>